<dbReference type="EMBL" id="CP130612">
    <property type="protein sequence ID" value="WKW11009.1"/>
    <property type="molecule type" value="Genomic_DNA"/>
</dbReference>
<reference evidence="1" key="1">
    <citation type="submission" date="2023-07" db="EMBL/GenBank/DDBJ databases">
        <authorList>
            <person name="Haufschild T."/>
            <person name="Kallscheuer N."/>
            <person name="Hammer J."/>
            <person name="Kohn T."/>
            <person name="Kabuu M."/>
            <person name="Jogler M."/>
            <person name="Wohfarth N."/>
            <person name="Heuer A."/>
            <person name="Rohde M."/>
            <person name="van Teeseling M.C.F."/>
            <person name="Jogler C."/>
        </authorList>
    </citation>
    <scope>NUCLEOTIDE SEQUENCE</scope>
    <source>
        <strain evidence="1">Strain 138</strain>
        <strain evidence="2">Strain 318</strain>
    </source>
</reference>
<evidence type="ECO:0000313" key="3">
    <source>
        <dbReference type="Proteomes" id="UP001229955"/>
    </source>
</evidence>
<dbReference type="AlphaFoldDB" id="A0AA49Q3S5"/>
<accession>A0AA49Q6Q6</accession>
<dbReference type="EMBL" id="CP130613">
    <property type="protein sequence ID" value="WKW13919.1"/>
    <property type="molecule type" value="Genomic_DNA"/>
</dbReference>
<keyword evidence="3" id="KW-1185">Reference proteome</keyword>
<protein>
    <submittedName>
        <fullName evidence="1">Uncharacterized protein</fullName>
    </submittedName>
</protein>
<dbReference type="KEGG" id="pspc:Strain318_000243"/>
<proteinExistence type="predicted"/>
<organism evidence="1">
    <name type="scientific">Pseudogemmatithrix spongiicola</name>
    <dbReference type="NCBI Taxonomy" id="3062599"/>
    <lineage>
        <taxon>Bacteria</taxon>
        <taxon>Pseudomonadati</taxon>
        <taxon>Gemmatimonadota</taxon>
        <taxon>Gemmatimonadia</taxon>
        <taxon>Gemmatimonadales</taxon>
        <taxon>Gemmatimonadaceae</taxon>
        <taxon>Pseudogemmatithrix</taxon>
    </lineage>
</organism>
<evidence type="ECO:0000313" key="1">
    <source>
        <dbReference type="EMBL" id="WKW11009.1"/>
    </source>
</evidence>
<accession>A0AA49Q3S5</accession>
<name>A0AA49Q3S5_9BACT</name>
<evidence type="ECO:0000313" key="2">
    <source>
        <dbReference type="EMBL" id="WKW13919.1"/>
    </source>
</evidence>
<sequence>MGQLSVKQYDALERAVTKQQRVMVMRRGTEFLVIPERLTLIKGREAIIARHPSTGASLTLYLDETDALEVVT</sequence>
<dbReference type="RefSeq" id="WP_367886714.1">
    <property type="nucleotide sequence ID" value="NZ_CP130612.1"/>
</dbReference>
<dbReference type="Proteomes" id="UP001229955">
    <property type="component" value="Chromosome"/>
</dbReference>
<gene>
    <name evidence="1" type="ORF">Strain138_000243</name>
    <name evidence="2" type="ORF">Strain318_000243</name>
</gene>